<dbReference type="Pfam" id="PF13374">
    <property type="entry name" value="TPR_10"/>
    <property type="match status" value="1"/>
</dbReference>
<dbReference type="InterPro" id="IPR053137">
    <property type="entry name" value="NLR-like"/>
</dbReference>
<dbReference type="Pfam" id="PF13191">
    <property type="entry name" value="AAA_16"/>
    <property type="match status" value="1"/>
</dbReference>
<feature type="region of interest" description="Disordered" evidence="1">
    <location>
        <begin position="398"/>
        <end position="418"/>
    </location>
</feature>
<gene>
    <name evidence="3" type="ORF">SAMN05216251_11028</name>
</gene>
<evidence type="ECO:0000256" key="1">
    <source>
        <dbReference type="SAM" id="MobiDB-lite"/>
    </source>
</evidence>
<dbReference type="SUPFAM" id="SSF48452">
    <property type="entry name" value="TPR-like"/>
    <property type="match status" value="2"/>
</dbReference>
<dbReference type="Gene3D" id="3.40.50.300">
    <property type="entry name" value="P-loop containing nucleotide triphosphate hydrolases"/>
    <property type="match status" value="1"/>
</dbReference>
<sequence>MDAALTAVAVTAGTTLITLTVTALWQRARTGVAAITERMRREPDGRSIPPDSASAAREGLLPVNPGQHQSPLPAAHPALRDHSHAFGDHNAGPAVGEAGWWQESVRTPRVESPPRIFRGREEQLAELTAAVHLPGPPHVLHGMGGSGKTALAAEVFRAVEAEGLTALWVVAADRTDLRRGMLTAAAELGADEEELRGAQEGRLAAADLVWKYLSRAEGWFLVLDKADNPETLDGWLRPTTTGAILVTTRRARAPQWQQTILHRLDVLPAEDAARIITDFAPGRGTSQDALDLANRLGRLPLALRLAGSYLERQALETWSLNDYRARFEHDGTVLADQGAELPPAEDVGAPIAEGELRQRLSWTWQITLDALSARGLPEATTLMRLLSCWSQAPLPRATLSGDRARGPGAGTGPRAQTATDDEFWRKAEPALRALIDNSLVSTHIDAEPSAGAAPTPCLQVHGLVLESVHTSIEAIERPRYMGAAVHLLDAALPAGFSPADVRRLRLLLPHTAALLRHTDASTVGPAVALGVRAAQLVCEAGDYRAAVELATLAGEKSERLQGPGDPATLAARHHHGDFLRRLGAYPEAEGILRRVHARRSDTLGARHRDTLETAAALSITLYLMGHAEESLDWIRRAIDGQRRTLGNDHVETLRSRAYALELLAHSGRTRTFLRDGPATIADAERSLGTDHVVTAVAYSNYAYGLLRTDASAEAKVAAARRALRARVRLYGEGHPTVHSAQLVLSWAQSLAGEYESALALMRDAVDGRERLLGTSHPLTIKARVLYAERLAEAGRPEEAEQLLRDNLPQAETIYGSHDLDVLRATELQRHL</sequence>
<dbReference type="OrthoDB" id="127785at2"/>
<feature type="region of interest" description="Disordered" evidence="1">
    <location>
        <begin position="40"/>
        <end position="94"/>
    </location>
</feature>
<dbReference type="Proteomes" id="UP000199323">
    <property type="component" value="Unassembled WGS sequence"/>
</dbReference>
<evidence type="ECO:0000313" key="4">
    <source>
        <dbReference type="Proteomes" id="UP000199323"/>
    </source>
</evidence>
<dbReference type="STRING" id="380248.SAMN05216251_11028"/>
<proteinExistence type="predicted"/>
<dbReference type="PANTHER" id="PTHR46082">
    <property type="entry name" value="ATP/GTP-BINDING PROTEIN-RELATED"/>
    <property type="match status" value="1"/>
</dbReference>
<dbReference type="Gene3D" id="1.25.40.10">
    <property type="entry name" value="Tetratricopeptide repeat domain"/>
    <property type="match status" value="2"/>
</dbReference>
<dbReference type="RefSeq" id="WP_093714629.1">
    <property type="nucleotide sequence ID" value="NZ_FONG01000010.1"/>
</dbReference>
<name>A0A1I2H2Y0_9ACTN</name>
<dbReference type="EMBL" id="FONG01000010">
    <property type="protein sequence ID" value="SFF23659.1"/>
    <property type="molecule type" value="Genomic_DNA"/>
</dbReference>
<feature type="compositionally biased region" description="Basic and acidic residues" evidence="1">
    <location>
        <begin position="78"/>
        <end position="87"/>
    </location>
</feature>
<keyword evidence="4" id="KW-1185">Reference proteome</keyword>
<accession>A0A1I2H2Y0</accession>
<protein>
    <submittedName>
        <fullName evidence="3">Tetratricopeptide repeat-containing protein</fullName>
    </submittedName>
</protein>
<dbReference type="InterPro" id="IPR011990">
    <property type="entry name" value="TPR-like_helical_dom_sf"/>
</dbReference>
<dbReference type="AlphaFoldDB" id="A0A1I2H2Y0"/>
<dbReference type="PANTHER" id="PTHR46082:SF6">
    <property type="entry name" value="AAA+ ATPASE DOMAIN-CONTAINING PROTEIN-RELATED"/>
    <property type="match status" value="1"/>
</dbReference>
<dbReference type="SUPFAM" id="SSF52540">
    <property type="entry name" value="P-loop containing nucleoside triphosphate hydrolases"/>
    <property type="match status" value="1"/>
</dbReference>
<evidence type="ECO:0000313" key="3">
    <source>
        <dbReference type="EMBL" id="SFF23659.1"/>
    </source>
</evidence>
<organism evidence="3 4">
    <name type="scientific">Actinacidiphila alni</name>
    <dbReference type="NCBI Taxonomy" id="380248"/>
    <lineage>
        <taxon>Bacteria</taxon>
        <taxon>Bacillati</taxon>
        <taxon>Actinomycetota</taxon>
        <taxon>Actinomycetes</taxon>
        <taxon>Kitasatosporales</taxon>
        <taxon>Streptomycetaceae</taxon>
        <taxon>Actinacidiphila</taxon>
    </lineage>
</organism>
<dbReference type="InterPro" id="IPR041664">
    <property type="entry name" value="AAA_16"/>
</dbReference>
<reference evidence="4" key="1">
    <citation type="submission" date="2016-10" db="EMBL/GenBank/DDBJ databases">
        <authorList>
            <person name="Varghese N."/>
            <person name="Submissions S."/>
        </authorList>
    </citation>
    <scope>NUCLEOTIDE SEQUENCE [LARGE SCALE GENOMIC DNA]</scope>
    <source>
        <strain evidence="4">CGMCC 4.3510</strain>
    </source>
</reference>
<dbReference type="InterPro" id="IPR027417">
    <property type="entry name" value="P-loop_NTPase"/>
</dbReference>
<feature type="domain" description="Orc1-like AAA ATPase" evidence="2">
    <location>
        <begin position="117"/>
        <end position="243"/>
    </location>
</feature>
<evidence type="ECO:0000259" key="2">
    <source>
        <dbReference type="Pfam" id="PF13191"/>
    </source>
</evidence>
<dbReference type="Pfam" id="PF13424">
    <property type="entry name" value="TPR_12"/>
    <property type="match status" value="1"/>
</dbReference>